<sequence length="94" mass="9982">MTTPTATTELERQLRNARLELALTRQSYGDLLAAAYASVAAAETGDPEALLQLRDELSCHYFLPAPPATAQQTAPLAYGPALVPAFHQTGRSAA</sequence>
<name>A0A841E6P7_9ACTN</name>
<dbReference type="EMBL" id="JACHNF010000002">
    <property type="protein sequence ID" value="MBB5983997.1"/>
    <property type="molecule type" value="Genomic_DNA"/>
</dbReference>
<keyword evidence="2" id="KW-1185">Reference proteome</keyword>
<gene>
    <name evidence="1" type="ORF">HDA44_007412</name>
</gene>
<protein>
    <submittedName>
        <fullName evidence="1">Uncharacterized protein</fullName>
    </submittedName>
</protein>
<organism evidence="1 2">
    <name type="scientific">Kribbella solani</name>
    <dbReference type="NCBI Taxonomy" id="236067"/>
    <lineage>
        <taxon>Bacteria</taxon>
        <taxon>Bacillati</taxon>
        <taxon>Actinomycetota</taxon>
        <taxon>Actinomycetes</taxon>
        <taxon>Propionibacteriales</taxon>
        <taxon>Kribbellaceae</taxon>
        <taxon>Kribbella</taxon>
    </lineage>
</organism>
<dbReference type="Proteomes" id="UP000558997">
    <property type="component" value="Unassembled WGS sequence"/>
</dbReference>
<proteinExistence type="predicted"/>
<comment type="caution">
    <text evidence="1">The sequence shown here is derived from an EMBL/GenBank/DDBJ whole genome shotgun (WGS) entry which is preliminary data.</text>
</comment>
<dbReference type="RefSeq" id="WP_184845061.1">
    <property type="nucleotide sequence ID" value="NZ_BAAAVN010000031.1"/>
</dbReference>
<reference evidence="1 2" key="1">
    <citation type="submission" date="2020-08" db="EMBL/GenBank/DDBJ databases">
        <title>Sequencing the genomes of 1000 actinobacteria strains.</title>
        <authorList>
            <person name="Klenk H.-P."/>
        </authorList>
    </citation>
    <scope>NUCLEOTIDE SEQUENCE [LARGE SCALE GENOMIC DNA]</scope>
    <source>
        <strain evidence="1 2">DSM 17294</strain>
    </source>
</reference>
<dbReference type="AlphaFoldDB" id="A0A841E6P7"/>
<evidence type="ECO:0000313" key="1">
    <source>
        <dbReference type="EMBL" id="MBB5983997.1"/>
    </source>
</evidence>
<evidence type="ECO:0000313" key="2">
    <source>
        <dbReference type="Proteomes" id="UP000558997"/>
    </source>
</evidence>
<accession>A0A841E6P7</accession>